<dbReference type="CDD" id="cd00882">
    <property type="entry name" value="Ras_like_GTPase"/>
    <property type="match status" value="1"/>
</dbReference>
<sequence length="276" mass="31322">MTRVPNYTNDSAPITFAHPQNFIVFGEMGVGKSSLINLIAGEQVAKSSSGIQSCNLESTEYPIRLSDPQLNVNLFDTVGLDSPTMDSASYLDALVKAHELIVSLKNQGGIHGLLFCIKGGRVSRTIQQNYRLFYEFLCQEKVPLALIVTNLENEVNMDDWWTRNKAHVEKSGVVPVTQVCITTIKGHQNAYENRYLESRKKVHDMLRVLGSAEPYSMDVSSWFARLCRLLPEFLLSAKTLGRSRQKMLRMLTKRCKLRKEDAMQLLQRIDSKEDKY</sequence>
<gene>
    <name evidence="2" type="ORF">EV702DRAFT_1204802</name>
</gene>
<dbReference type="AlphaFoldDB" id="A0A9P6ZGC7"/>
<protein>
    <recommendedName>
        <fullName evidence="1">G domain-containing protein</fullName>
    </recommendedName>
</protein>
<dbReference type="SUPFAM" id="SSF52540">
    <property type="entry name" value="P-loop containing nucleoside triphosphate hydrolases"/>
    <property type="match status" value="1"/>
</dbReference>
<evidence type="ECO:0000259" key="1">
    <source>
        <dbReference type="Pfam" id="PF01926"/>
    </source>
</evidence>
<dbReference type="EMBL" id="JABBWD010000117">
    <property type="protein sequence ID" value="KAG1764878.1"/>
    <property type="molecule type" value="Genomic_DNA"/>
</dbReference>
<name>A0A9P6ZGC7_9AGAM</name>
<keyword evidence="3" id="KW-1185">Reference proteome</keyword>
<reference evidence="2" key="1">
    <citation type="journal article" date="2020" name="New Phytol.">
        <title>Comparative genomics reveals dynamic genome evolution in host specialist ectomycorrhizal fungi.</title>
        <authorList>
            <person name="Lofgren L.A."/>
            <person name="Nguyen N.H."/>
            <person name="Vilgalys R."/>
            <person name="Ruytinx J."/>
            <person name="Liao H.L."/>
            <person name="Branco S."/>
            <person name="Kuo A."/>
            <person name="LaButti K."/>
            <person name="Lipzen A."/>
            <person name="Andreopoulos W."/>
            <person name="Pangilinan J."/>
            <person name="Riley R."/>
            <person name="Hundley H."/>
            <person name="Na H."/>
            <person name="Barry K."/>
            <person name="Grigoriev I.V."/>
            <person name="Stajich J.E."/>
            <person name="Kennedy P.G."/>
        </authorList>
    </citation>
    <scope>NUCLEOTIDE SEQUENCE</scope>
    <source>
        <strain evidence="2">DOB743</strain>
    </source>
</reference>
<dbReference type="GO" id="GO:0005525">
    <property type="term" value="F:GTP binding"/>
    <property type="evidence" value="ECO:0007669"/>
    <property type="project" value="InterPro"/>
</dbReference>
<evidence type="ECO:0000313" key="2">
    <source>
        <dbReference type="EMBL" id="KAG1764878.1"/>
    </source>
</evidence>
<dbReference type="OrthoDB" id="8954335at2759"/>
<comment type="caution">
    <text evidence="2">The sequence shown here is derived from an EMBL/GenBank/DDBJ whole genome shotgun (WGS) entry which is preliminary data.</text>
</comment>
<dbReference type="Pfam" id="PF01926">
    <property type="entry name" value="MMR_HSR1"/>
    <property type="match status" value="1"/>
</dbReference>
<organism evidence="2 3">
    <name type="scientific">Suillus placidus</name>
    <dbReference type="NCBI Taxonomy" id="48579"/>
    <lineage>
        <taxon>Eukaryota</taxon>
        <taxon>Fungi</taxon>
        <taxon>Dikarya</taxon>
        <taxon>Basidiomycota</taxon>
        <taxon>Agaricomycotina</taxon>
        <taxon>Agaricomycetes</taxon>
        <taxon>Agaricomycetidae</taxon>
        <taxon>Boletales</taxon>
        <taxon>Suillineae</taxon>
        <taxon>Suillaceae</taxon>
        <taxon>Suillus</taxon>
    </lineage>
</organism>
<dbReference type="Gene3D" id="3.40.50.300">
    <property type="entry name" value="P-loop containing nucleotide triphosphate hydrolases"/>
    <property type="match status" value="1"/>
</dbReference>
<evidence type="ECO:0000313" key="3">
    <source>
        <dbReference type="Proteomes" id="UP000714275"/>
    </source>
</evidence>
<dbReference type="InterPro" id="IPR027417">
    <property type="entry name" value="P-loop_NTPase"/>
</dbReference>
<accession>A0A9P6ZGC7</accession>
<dbReference type="InterPro" id="IPR006073">
    <property type="entry name" value="GTP-bd"/>
</dbReference>
<feature type="domain" description="G" evidence="1">
    <location>
        <begin position="23"/>
        <end position="147"/>
    </location>
</feature>
<proteinExistence type="predicted"/>
<dbReference type="Proteomes" id="UP000714275">
    <property type="component" value="Unassembled WGS sequence"/>
</dbReference>